<gene>
    <name evidence="1" type="ORF">C5167_046142</name>
</gene>
<reference evidence="1 2" key="1">
    <citation type="journal article" date="2018" name="Science">
        <title>The opium poppy genome and morphinan production.</title>
        <authorList>
            <person name="Guo L."/>
            <person name="Winzer T."/>
            <person name="Yang X."/>
            <person name="Li Y."/>
            <person name="Ning Z."/>
            <person name="He Z."/>
            <person name="Teodor R."/>
            <person name="Lu Y."/>
            <person name="Bowser T.A."/>
            <person name="Graham I.A."/>
            <person name="Ye K."/>
        </authorList>
    </citation>
    <scope>NUCLEOTIDE SEQUENCE [LARGE SCALE GENOMIC DNA]</scope>
    <source>
        <strain evidence="2">cv. HN1</strain>
        <tissue evidence="1">Leaves</tissue>
    </source>
</reference>
<protein>
    <submittedName>
        <fullName evidence="1">Uncharacterized protein</fullName>
    </submittedName>
</protein>
<dbReference type="Proteomes" id="UP000316621">
    <property type="component" value="Chromosome 11"/>
</dbReference>
<sequence length="134" mass="15217">MKGTCKLQDLAIPDLWMYGEMLSRIVQMSHPRNLEMVSLREILRIIGEYFGREYRLWFGISLLIIDVAVSLAKVADVDRNLGHEDVAVDGFQEAVKCLESLTLNSDESGLEQKRVSVLEYLRSQLTPEQTATTV</sequence>
<keyword evidence="2" id="KW-1185">Reference proteome</keyword>
<accession>A0A4Y7LDQ0</accession>
<dbReference type="AlphaFoldDB" id="A0A4Y7LDQ0"/>
<evidence type="ECO:0000313" key="1">
    <source>
        <dbReference type="EMBL" id="RZC83356.1"/>
    </source>
</evidence>
<evidence type="ECO:0000313" key="2">
    <source>
        <dbReference type="Proteomes" id="UP000316621"/>
    </source>
</evidence>
<organism evidence="1 2">
    <name type="scientific">Papaver somniferum</name>
    <name type="common">Opium poppy</name>
    <dbReference type="NCBI Taxonomy" id="3469"/>
    <lineage>
        <taxon>Eukaryota</taxon>
        <taxon>Viridiplantae</taxon>
        <taxon>Streptophyta</taxon>
        <taxon>Embryophyta</taxon>
        <taxon>Tracheophyta</taxon>
        <taxon>Spermatophyta</taxon>
        <taxon>Magnoliopsida</taxon>
        <taxon>Ranunculales</taxon>
        <taxon>Papaveraceae</taxon>
        <taxon>Papaveroideae</taxon>
        <taxon>Papaver</taxon>
    </lineage>
</organism>
<dbReference type="STRING" id="3469.A0A4Y7LDQ0"/>
<dbReference type="EMBL" id="CM010725">
    <property type="protein sequence ID" value="RZC83356.1"/>
    <property type="molecule type" value="Genomic_DNA"/>
</dbReference>
<name>A0A4Y7LDQ0_PAPSO</name>
<dbReference type="Gramene" id="RZC83356">
    <property type="protein sequence ID" value="RZC83356"/>
    <property type="gene ID" value="C5167_046142"/>
</dbReference>
<proteinExistence type="predicted"/>